<dbReference type="GO" id="GO:0016787">
    <property type="term" value="F:hydrolase activity"/>
    <property type="evidence" value="ECO:0007669"/>
    <property type="project" value="UniProtKB-KW"/>
</dbReference>
<dbReference type="Gene3D" id="3.20.20.140">
    <property type="entry name" value="Metal-dependent hydrolases"/>
    <property type="match status" value="1"/>
</dbReference>
<accession>A0A1N7IRI3</accession>
<dbReference type="PANTHER" id="PTHR35563:SF2">
    <property type="entry name" value="BARREL METAL-DEPENDENT HYDROLASE, PUTATIVE (AFU_ORTHOLOGUE AFUA_1G16240)-RELATED"/>
    <property type="match status" value="1"/>
</dbReference>
<protein>
    <submittedName>
        <fullName evidence="2">Predicted metal-dependent hydrolase, TIM-barrel fold</fullName>
    </submittedName>
</protein>
<evidence type="ECO:0000313" key="2">
    <source>
        <dbReference type="EMBL" id="SIS39692.1"/>
    </source>
</evidence>
<dbReference type="InterPro" id="IPR032466">
    <property type="entry name" value="Metal_Hydrolase"/>
</dbReference>
<organism evidence="2 3">
    <name type="scientific">Salimicrobium flavidum</name>
    <dbReference type="NCBI Taxonomy" id="570947"/>
    <lineage>
        <taxon>Bacteria</taxon>
        <taxon>Bacillati</taxon>
        <taxon>Bacillota</taxon>
        <taxon>Bacilli</taxon>
        <taxon>Bacillales</taxon>
        <taxon>Bacillaceae</taxon>
        <taxon>Salimicrobium</taxon>
    </lineage>
</organism>
<dbReference type="Pfam" id="PF04909">
    <property type="entry name" value="Amidohydro_2"/>
    <property type="match status" value="1"/>
</dbReference>
<dbReference type="SUPFAM" id="SSF51556">
    <property type="entry name" value="Metallo-dependent hydrolases"/>
    <property type="match status" value="1"/>
</dbReference>
<name>A0A1N7IRI3_9BACI</name>
<keyword evidence="2" id="KW-0378">Hydrolase</keyword>
<dbReference type="EMBL" id="FTOC01000002">
    <property type="protein sequence ID" value="SIS39692.1"/>
    <property type="molecule type" value="Genomic_DNA"/>
</dbReference>
<sequence>MKIFDSHLHIIEPGYPLIPNGGYLPNYYTSCDYKAETSSFDVAGGAIVSGSFQGTDQTYLTHALEQLGENFVGVTQLPEDITDEEIQILHQQGVRAVRFNLHRGGKEVMKRLVSTADRVFTLVGWHVELYMDVADLPEIRSILLQLPAFSIDHLGLSRRGLSELMDLVEEGVKVKATGFGRVDFDIIPVMKEIHRRNPEALLFGTDLPSTRAKRRFRRSDITMITEHFSRREADKILYQNAREWYSKR</sequence>
<gene>
    <name evidence="2" type="ORF">SAMN05421687_10235</name>
</gene>
<dbReference type="OrthoDB" id="9787654at2"/>
<dbReference type="Proteomes" id="UP000187608">
    <property type="component" value="Unassembled WGS sequence"/>
</dbReference>
<reference evidence="3" key="1">
    <citation type="submission" date="2017-01" db="EMBL/GenBank/DDBJ databases">
        <authorList>
            <person name="Varghese N."/>
            <person name="Submissions S."/>
        </authorList>
    </citation>
    <scope>NUCLEOTIDE SEQUENCE [LARGE SCALE GENOMIC DNA]</scope>
    <source>
        <strain evidence="3">DSM 23127</strain>
    </source>
</reference>
<dbReference type="InterPro" id="IPR052358">
    <property type="entry name" value="Aro_Compnd_Degr_Hydrolases"/>
</dbReference>
<evidence type="ECO:0000313" key="3">
    <source>
        <dbReference type="Proteomes" id="UP000187608"/>
    </source>
</evidence>
<dbReference type="RefSeq" id="WP_076556955.1">
    <property type="nucleotide sequence ID" value="NZ_FTOC01000002.1"/>
</dbReference>
<dbReference type="AlphaFoldDB" id="A0A1N7IRI3"/>
<dbReference type="InterPro" id="IPR006680">
    <property type="entry name" value="Amidohydro-rel"/>
</dbReference>
<evidence type="ECO:0000259" key="1">
    <source>
        <dbReference type="Pfam" id="PF04909"/>
    </source>
</evidence>
<dbReference type="PANTHER" id="PTHR35563">
    <property type="entry name" value="BARREL METAL-DEPENDENT HYDROLASE, PUTATIVE (AFU_ORTHOLOGUE AFUA_1G16240)-RELATED"/>
    <property type="match status" value="1"/>
</dbReference>
<keyword evidence="3" id="KW-1185">Reference proteome</keyword>
<feature type="domain" description="Amidohydrolase-related" evidence="1">
    <location>
        <begin position="5"/>
        <end position="245"/>
    </location>
</feature>
<dbReference type="STRING" id="570947.SAMN05421687_10235"/>
<proteinExistence type="predicted"/>